<reference evidence="2" key="2">
    <citation type="journal article" date="2021" name="PeerJ">
        <title>Extensive microbial diversity within the chicken gut microbiome revealed by metagenomics and culture.</title>
        <authorList>
            <person name="Gilroy R."/>
            <person name="Ravi A."/>
            <person name="Getino M."/>
            <person name="Pursley I."/>
            <person name="Horton D.L."/>
            <person name="Alikhan N.F."/>
            <person name="Baker D."/>
            <person name="Gharbi K."/>
            <person name="Hall N."/>
            <person name="Watson M."/>
            <person name="Adriaenssens E.M."/>
            <person name="Foster-Nyarko E."/>
            <person name="Jarju S."/>
            <person name="Secka A."/>
            <person name="Antonio M."/>
            <person name="Oren A."/>
            <person name="Chaudhuri R.R."/>
            <person name="La Ragione R."/>
            <person name="Hildebrand F."/>
            <person name="Pallen M.J."/>
        </authorList>
    </citation>
    <scope>NUCLEOTIDE SEQUENCE</scope>
    <source>
        <strain evidence="2">CHK178-757</strain>
    </source>
</reference>
<evidence type="ECO:0000256" key="1">
    <source>
        <dbReference type="SAM" id="Phobius"/>
    </source>
</evidence>
<sequence length="149" mass="16410">MKSKTHIVVVRMKEIIYTAVFLVFAVILILLLVFMFGSRKNDSDLPAVNTSSTYIPGVYTSSLVLNNNTVDVAVTVDGDHINGVSLVNLEESVATMYPLLETCMEDISTQLAGNVPLSEITYDASSQYTYQLLTQSIEKALNKARPTQQ</sequence>
<evidence type="ECO:0000313" key="3">
    <source>
        <dbReference type="Proteomes" id="UP000823927"/>
    </source>
</evidence>
<evidence type="ECO:0000313" key="2">
    <source>
        <dbReference type="EMBL" id="HIS47831.1"/>
    </source>
</evidence>
<accession>A0A9D1F5E9</accession>
<dbReference type="Proteomes" id="UP000823927">
    <property type="component" value="Unassembled WGS sequence"/>
</dbReference>
<reference evidence="2" key="1">
    <citation type="submission" date="2020-10" db="EMBL/GenBank/DDBJ databases">
        <authorList>
            <person name="Gilroy R."/>
        </authorList>
    </citation>
    <scope>NUCLEOTIDE SEQUENCE</scope>
    <source>
        <strain evidence="2">CHK178-757</strain>
    </source>
</reference>
<name>A0A9D1F5E9_9FIRM</name>
<evidence type="ECO:0008006" key="4">
    <source>
        <dbReference type="Google" id="ProtNLM"/>
    </source>
</evidence>
<keyword evidence="1" id="KW-0472">Membrane</keyword>
<organism evidence="2 3">
    <name type="scientific">Candidatus Scybalocola faecigallinarum</name>
    <dbReference type="NCBI Taxonomy" id="2840941"/>
    <lineage>
        <taxon>Bacteria</taxon>
        <taxon>Bacillati</taxon>
        <taxon>Bacillota</taxon>
        <taxon>Clostridia</taxon>
        <taxon>Lachnospirales</taxon>
        <taxon>Lachnospiraceae</taxon>
        <taxon>Lachnospiraceae incertae sedis</taxon>
        <taxon>Candidatus Scybalocola (ex Gilroy et al. 2021)</taxon>
    </lineage>
</organism>
<comment type="caution">
    <text evidence="2">The sequence shown here is derived from an EMBL/GenBank/DDBJ whole genome shotgun (WGS) entry which is preliminary data.</text>
</comment>
<keyword evidence="1" id="KW-1133">Transmembrane helix</keyword>
<keyword evidence="1" id="KW-0812">Transmembrane</keyword>
<proteinExistence type="predicted"/>
<protein>
    <recommendedName>
        <fullName evidence="4">FMN-binding protein</fullName>
    </recommendedName>
</protein>
<feature type="transmembrane region" description="Helical" evidence="1">
    <location>
        <begin position="15"/>
        <end position="36"/>
    </location>
</feature>
<gene>
    <name evidence="2" type="ORF">IAB46_09850</name>
</gene>
<dbReference type="AlphaFoldDB" id="A0A9D1F5E9"/>
<dbReference type="EMBL" id="DVIT01000035">
    <property type="protein sequence ID" value="HIS47831.1"/>
    <property type="molecule type" value="Genomic_DNA"/>
</dbReference>